<dbReference type="Proteomes" id="UP000502248">
    <property type="component" value="Chromosome"/>
</dbReference>
<reference evidence="2 3" key="1">
    <citation type="submission" date="2020-04" db="EMBL/GenBank/DDBJ databases">
        <title>Genome sequencing of novel species.</title>
        <authorList>
            <person name="Heo J."/>
            <person name="Kim S.-J."/>
            <person name="Kim J.-S."/>
            <person name="Hong S.-B."/>
            <person name="Kwon S.-W."/>
        </authorList>
    </citation>
    <scope>NUCLEOTIDE SEQUENCE [LARGE SCALE GENOMIC DNA]</scope>
    <source>
        <strain evidence="2 3">MFER-1</strain>
    </source>
</reference>
<accession>A0A7Z2ZNE9</accession>
<evidence type="ECO:0000313" key="3">
    <source>
        <dbReference type="Proteomes" id="UP000502248"/>
    </source>
</evidence>
<evidence type="ECO:0000313" key="2">
    <source>
        <dbReference type="EMBL" id="QJD86346.1"/>
    </source>
</evidence>
<evidence type="ECO:0000259" key="1">
    <source>
        <dbReference type="Pfam" id="PF13643"/>
    </source>
</evidence>
<proteinExistence type="predicted"/>
<dbReference type="RefSeq" id="WP_169282595.1">
    <property type="nucleotide sequence ID" value="NZ_CP051680.1"/>
</dbReference>
<dbReference type="EMBL" id="CP051680">
    <property type="protein sequence ID" value="QJD86346.1"/>
    <property type="molecule type" value="Genomic_DNA"/>
</dbReference>
<keyword evidence="3" id="KW-1185">Reference proteome</keyword>
<dbReference type="Pfam" id="PF13643">
    <property type="entry name" value="DUF4145"/>
    <property type="match status" value="1"/>
</dbReference>
<name>A0A7Z2ZNE9_9BACL</name>
<dbReference type="KEGG" id="cheb:HH215_26390"/>
<sequence>MSSEQGAVLLCYHCGNRTFMDLIKHHKHVDSEEIADSYGYIHNSADFVRNWYMYSCKVCGEITVQRENWFSEETHPDGRPIINSQVVYPQVTNKNSDMPDGVFEAFQAAIKVRHIDGAICALSVRRALEKMCKDKGATQNDLYRKLKHLADTKVLPPIVDEMAYILKQLGNAAAHADDIVFDDGIVTSIIEFTQIILDYVYNLPAKLKRVQDLRSGLGTDNTN</sequence>
<gene>
    <name evidence="2" type="ORF">HH215_26390</name>
</gene>
<dbReference type="AlphaFoldDB" id="A0A7Z2ZNE9"/>
<organism evidence="2 3">
    <name type="scientific">Cohnella herbarum</name>
    <dbReference type="NCBI Taxonomy" id="2728023"/>
    <lineage>
        <taxon>Bacteria</taxon>
        <taxon>Bacillati</taxon>
        <taxon>Bacillota</taxon>
        <taxon>Bacilli</taxon>
        <taxon>Bacillales</taxon>
        <taxon>Paenibacillaceae</taxon>
        <taxon>Cohnella</taxon>
    </lineage>
</organism>
<feature type="domain" description="DUF4145" evidence="1">
    <location>
        <begin position="109"/>
        <end position="191"/>
    </location>
</feature>
<dbReference type="InterPro" id="IPR025285">
    <property type="entry name" value="DUF4145"/>
</dbReference>
<protein>
    <submittedName>
        <fullName evidence="2">DUF4145 domain-containing protein</fullName>
    </submittedName>
</protein>